<evidence type="ECO:0000256" key="6">
    <source>
        <dbReference type="PROSITE-ProRule" id="PRU00502"/>
    </source>
</evidence>
<evidence type="ECO:0000313" key="11">
    <source>
        <dbReference type="Proteomes" id="UP001634394"/>
    </source>
</evidence>
<proteinExistence type="predicted"/>
<dbReference type="InterPro" id="IPR013083">
    <property type="entry name" value="Znf_RING/FYVE/PHD"/>
</dbReference>
<dbReference type="PROSITE" id="PS00973">
    <property type="entry name" value="USP_2"/>
    <property type="match status" value="1"/>
</dbReference>
<feature type="domain" description="UBP-type" evidence="9">
    <location>
        <begin position="108"/>
        <end position="211"/>
    </location>
</feature>
<feature type="compositionally biased region" description="Basic and acidic residues" evidence="7">
    <location>
        <begin position="656"/>
        <end position="667"/>
    </location>
</feature>
<dbReference type="Gene3D" id="3.30.40.10">
    <property type="entry name" value="Zinc/RING finger domain, C3HC4 (zinc finger)"/>
    <property type="match status" value="1"/>
</dbReference>
<dbReference type="PROSITE" id="PS50271">
    <property type="entry name" value="ZF_UBP"/>
    <property type="match status" value="1"/>
</dbReference>
<dbReference type="GO" id="GO:0004843">
    <property type="term" value="F:cysteine-type deubiquitinase activity"/>
    <property type="evidence" value="ECO:0007669"/>
    <property type="project" value="UniProtKB-EC"/>
</dbReference>
<dbReference type="InterPro" id="IPR038765">
    <property type="entry name" value="Papain-like_cys_pep_sf"/>
</dbReference>
<gene>
    <name evidence="10" type="ORF">ACJMK2_018174</name>
</gene>
<dbReference type="InterPro" id="IPR050185">
    <property type="entry name" value="Ub_carboxyl-term_hydrolase"/>
</dbReference>
<protein>
    <recommendedName>
        <fullName evidence="2">ubiquitinyl hydrolase 1</fullName>
        <ecNumber evidence="2">3.4.19.12</ecNumber>
    </recommendedName>
</protein>
<accession>A0ABD3UFA6</accession>
<evidence type="ECO:0000256" key="3">
    <source>
        <dbReference type="ARBA" id="ARBA00022723"/>
    </source>
</evidence>
<dbReference type="Pfam" id="PF02148">
    <property type="entry name" value="zf-UBP"/>
    <property type="match status" value="1"/>
</dbReference>
<dbReference type="CDD" id="cd02667">
    <property type="entry name" value="Peptidase_C19K"/>
    <property type="match status" value="1"/>
</dbReference>
<feature type="region of interest" description="Disordered" evidence="7">
    <location>
        <begin position="887"/>
        <end position="934"/>
    </location>
</feature>
<dbReference type="InterPro" id="IPR028889">
    <property type="entry name" value="USP"/>
</dbReference>
<keyword evidence="5" id="KW-0862">Zinc</keyword>
<feature type="region of interest" description="Disordered" evidence="7">
    <location>
        <begin position="830"/>
        <end position="862"/>
    </location>
</feature>
<evidence type="ECO:0000256" key="1">
    <source>
        <dbReference type="ARBA" id="ARBA00000707"/>
    </source>
</evidence>
<dbReference type="Proteomes" id="UP001634394">
    <property type="component" value="Unassembled WGS sequence"/>
</dbReference>
<evidence type="ECO:0000259" key="9">
    <source>
        <dbReference type="PROSITE" id="PS50271"/>
    </source>
</evidence>
<feature type="compositionally biased region" description="Polar residues" evidence="7">
    <location>
        <begin position="1067"/>
        <end position="1098"/>
    </location>
</feature>
<evidence type="ECO:0000256" key="7">
    <source>
        <dbReference type="SAM" id="MobiDB-lite"/>
    </source>
</evidence>
<dbReference type="Gene3D" id="3.90.70.10">
    <property type="entry name" value="Cysteine proteinases"/>
    <property type="match status" value="2"/>
</dbReference>
<dbReference type="PROSITE" id="PS00972">
    <property type="entry name" value="USP_1"/>
    <property type="match status" value="1"/>
</dbReference>
<sequence length="1373" mass="155293">MAILKRLRDAVVSVSHCSFEETFDNDADDYDDDGYDNEMEWYRTPEPAIFELFDPIVTMSLRVCDVRSPSSTPVIKRKKSSHKSTIRRKKSGITNSSAETGCAFDVLRSSNNDQVCNDITEEDTGSYNLLYMSETTTTTIYVCLQCGCQGCGIKSRRRHALRHVTAAGATTHALVMNTTTWMVWCLECKVEIPVLQSMRLVQCVKHLRKLARVSIGRSLKSCCASLTRKFISWIGACSCKSSIEVENQAYTALVPSAFFNVDSSKERMGPSSQKVLGLRNVGNTCYFNAAMQALIQTYNLVKLLMERSIEGGPLLLPGRKYISDNSRTCSNDEDDYNLELPSITINLSQARPVTMALANFLQKINSATQTNVVNPRALFGQVCNEAPMFRGNEQHDSHELLSHMLGIMRSEEVKRRQVAVLKYFELSVNSDPQKVDHDLKMKVRNYGHQVNYTFVDALFGGCLVSTVMCEECHYISQTVEPFQDLSLPVQEEKTCGIASLYNYVLVEGKKKGEEEKRDMVANIKEDIIHVDQKEKKDGKAYAKDMVAVEGEMDLKEEKLDQEADKKENIYPVEVEKECDEEGDMVEDVMEDMVPVEGEMVGKDENVKNNMIPLEVEKEGKVEKDMKGYMQEEMVSGEWEKVAREEADVEEDMVPVEVEKEKESRMDKEDSEEDVKEYMATAVARKDVDVEKEVEMEVDVMEDMVPEKWDIEIEEEEGDREEDVKEEMVNSKVENEGKDEVDNEINVNVNEDIVPLQREDESREEEGNINEDVMEGLVSVDWEKEGEEEKGFSEDAMWVDIVPVVLEYVGEEEKGDREEDVRNYLVSVEREMEKEDMEEDLKEEIVPAEGEKEGKEFGDRDEDMKAYIVPVEVEMEVDWEKDTREDIVHVDSEYEGKEEKEDMDESVKEDMVSHKLEKESKGEGGDMMEDVEDTKDLNEEKSGVALLQTEDGSSKESHSANGHMHESQVTVHVEYMNGPVANGYLESGVTSSEEPIELESATSSILLSSSSTKYLGIGEQDILDVTSGTNTSSVIGTCSSGFSQDLSLNMLYQSSEESEKVKVLDVPVNSSQSTVSDDTGISTQGTGSTDSATVGNNETPLKAGHDEDKSSLNVQHMKPPEFEDPQPVRSRKEIWREGQRKSVSTLAPRYHSTSGECSIESCLNLFTASELLTGSNKFGCKNCTKLKKKLNPNAEIKTVYSDASKKYLIIQPPAVLTLHLKRFEQFQITKINKLDRHVDFPFVLDLAPYCSALCENVKPGQKKILYSLYGVVEHHGDLRYGHYTAYVKVRPSITSLTNFLNTHHASVKEYLNQYTDNVLRMGDNMEKETKEDNIDEILVPPGQWFRISDTQVSKVTEATVKYVQAYMLFYERIF</sequence>
<dbReference type="InterPro" id="IPR001607">
    <property type="entry name" value="Znf_UBP"/>
</dbReference>
<dbReference type="InterPro" id="IPR018200">
    <property type="entry name" value="USP_CS"/>
</dbReference>
<feature type="region of interest" description="Disordered" evidence="7">
    <location>
        <begin position="1067"/>
        <end position="1135"/>
    </location>
</feature>
<feature type="compositionally biased region" description="Basic and acidic residues" evidence="7">
    <location>
        <begin position="842"/>
        <end position="862"/>
    </location>
</feature>
<keyword evidence="4 6" id="KW-0863">Zinc-finger</keyword>
<dbReference type="PROSITE" id="PS50235">
    <property type="entry name" value="USP_3"/>
    <property type="match status" value="1"/>
</dbReference>
<evidence type="ECO:0000259" key="8">
    <source>
        <dbReference type="PROSITE" id="PS50235"/>
    </source>
</evidence>
<organism evidence="10 11">
    <name type="scientific">Sinanodonta woodiana</name>
    <name type="common">Chinese pond mussel</name>
    <name type="synonym">Anodonta woodiana</name>
    <dbReference type="NCBI Taxonomy" id="1069815"/>
    <lineage>
        <taxon>Eukaryota</taxon>
        <taxon>Metazoa</taxon>
        <taxon>Spiralia</taxon>
        <taxon>Lophotrochozoa</taxon>
        <taxon>Mollusca</taxon>
        <taxon>Bivalvia</taxon>
        <taxon>Autobranchia</taxon>
        <taxon>Heteroconchia</taxon>
        <taxon>Palaeoheterodonta</taxon>
        <taxon>Unionida</taxon>
        <taxon>Unionoidea</taxon>
        <taxon>Unionidae</taxon>
        <taxon>Unioninae</taxon>
        <taxon>Sinanodonta</taxon>
    </lineage>
</organism>
<keyword evidence="3" id="KW-0479">Metal-binding</keyword>
<evidence type="ECO:0000256" key="4">
    <source>
        <dbReference type="ARBA" id="ARBA00022771"/>
    </source>
</evidence>
<dbReference type="Pfam" id="PF00443">
    <property type="entry name" value="UCH"/>
    <property type="match status" value="1"/>
</dbReference>
<feature type="compositionally biased region" description="Basic and acidic residues" evidence="7">
    <location>
        <begin position="721"/>
        <end position="739"/>
    </location>
</feature>
<reference evidence="10 11" key="1">
    <citation type="submission" date="2024-11" db="EMBL/GenBank/DDBJ databases">
        <title>Chromosome-level genome assembly of the freshwater bivalve Anodonta woodiana.</title>
        <authorList>
            <person name="Chen X."/>
        </authorList>
    </citation>
    <scope>NUCLEOTIDE SEQUENCE [LARGE SCALE GENOMIC DNA]</scope>
    <source>
        <strain evidence="10">MN2024</strain>
        <tissue evidence="10">Gills</tissue>
    </source>
</reference>
<name>A0ABD3UFA6_SINWO</name>
<comment type="caution">
    <text evidence="10">The sequence shown here is derived from an EMBL/GenBank/DDBJ whole genome shotgun (WGS) entry which is preliminary data.</text>
</comment>
<dbReference type="GO" id="GO:0008270">
    <property type="term" value="F:zinc ion binding"/>
    <property type="evidence" value="ECO:0007669"/>
    <property type="project" value="UniProtKB-KW"/>
</dbReference>
<feature type="region of interest" description="Disordered" evidence="7">
    <location>
        <begin position="697"/>
        <end position="774"/>
    </location>
</feature>
<dbReference type="SUPFAM" id="SSF57850">
    <property type="entry name" value="RING/U-box"/>
    <property type="match status" value="1"/>
</dbReference>
<keyword evidence="11" id="KW-1185">Reference proteome</keyword>
<dbReference type="EMBL" id="JBJQND010000016">
    <property type="protein sequence ID" value="KAL3847253.1"/>
    <property type="molecule type" value="Genomic_DNA"/>
</dbReference>
<feature type="compositionally biased region" description="Low complexity" evidence="7">
    <location>
        <begin position="743"/>
        <end position="753"/>
    </location>
</feature>
<dbReference type="SUPFAM" id="SSF54001">
    <property type="entry name" value="Cysteine proteinases"/>
    <property type="match status" value="1"/>
</dbReference>
<dbReference type="InterPro" id="IPR001394">
    <property type="entry name" value="Peptidase_C19_UCH"/>
</dbReference>
<evidence type="ECO:0000313" key="10">
    <source>
        <dbReference type="EMBL" id="KAL3847253.1"/>
    </source>
</evidence>
<feature type="compositionally biased region" description="Basic and acidic residues" evidence="7">
    <location>
        <begin position="887"/>
        <end position="923"/>
    </location>
</feature>
<feature type="compositionally biased region" description="Acidic residues" evidence="7">
    <location>
        <begin position="711"/>
        <end position="720"/>
    </location>
</feature>
<dbReference type="PANTHER" id="PTHR21646:SF39">
    <property type="entry name" value="UBIQUITIN CARBOXYL-TERMINAL HYDROLASE 16"/>
    <property type="match status" value="1"/>
</dbReference>
<comment type="catalytic activity">
    <reaction evidence="1">
        <text>Thiol-dependent hydrolysis of ester, thioester, amide, peptide and isopeptide bonds formed by the C-terminal Gly of ubiquitin (a 76-residue protein attached to proteins as an intracellular targeting signal).</text>
        <dbReference type="EC" id="3.4.19.12"/>
    </reaction>
</comment>
<feature type="region of interest" description="Disordered" evidence="7">
    <location>
        <begin position="646"/>
        <end position="674"/>
    </location>
</feature>
<feature type="compositionally biased region" description="Acidic residues" evidence="7">
    <location>
        <begin position="761"/>
        <end position="773"/>
    </location>
</feature>
<evidence type="ECO:0000256" key="2">
    <source>
        <dbReference type="ARBA" id="ARBA00012759"/>
    </source>
</evidence>
<dbReference type="EC" id="3.4.19.12" evidence="2"/>
<feature type="domain" description="USP" evidence="8">
    <location>
        <begin position="276"/>
        <end position="1372"/>
    </location>
</feature>
<dbReference type="PANTHER" id="PTHR21646">
    <property type="entry name" value="UBIQUITIN CARBOXYL-TERMINAL HYDROLASE"/>
    <property type="match status" value="1"/>
</dbReference>
<evidence type="ECO:0000256" key="5">
    <source>
        <dbReference type="ARBA" id="ARBA00022833"/>
    </source>
</evidence>